<dbReference type="RefSeq" id="WP_011138514.1">
    <property type="nucleotide sequence ID" value="NC_005090.1"/>
</dbReference>
<evidence type="ECO:0000313" key="3">
    <source>
        <dbReference type="EMBL" id="CAE09714.1"/>
    </source>
</evidence>
<dbReference type="PROSITE" id="PS00194">
    <property type="entry name" value="THIOREDOXIN_1"/>
    <property type="match status" value="1"/>
</dbReference>
<reference evidence="3 4" key="1">
    <citation type="journal article" date="2003" name="Proc. Natl. Acad. Sci. U.S.A.">
        <title>Complete genome sequence and analysis of Wolinella succinogenes.</title>
        <authorList>
            <person name="Baar C."/>
            <person name="Eppinger M."/>
            <person name="Raddatz G."/>
            <person name="Simon JM."/>
            <person name="Lanz C."/>
            <person name="Klimmek O."/>
            <person name="Nandakumar R."/>
            <person name="Gross R."/>
            <person name="Rosinus A."/>
            <person name="Keller H."/>
            <person name="Jagtap P."/>
            <person name="Linke B."/>
            <person name="Meyer F."/>
            <person name="Lederer H."/>
            <person name="Schuster S.C."/>
        </authorList>
    </citation>
    <scope>NUCLEOTIDE SEQUENCE [LARGE SCALE GENOMIC DNA]</scope>
    <source>
        <strain evidence="4">ATCC 29543 / DSM 1740 / CCUG 13145 / JCM 31913 / LMG 7466 / NCTC 11488 / FDC 602W</strain>
    </source>
</reference>
<dbReference type="EMBL" id="BX571658">
    <property type="protein sequence ID" value="CAE09714.1"/>
    <property type="molecule type" value="Genomic_DNA"/>
</dbReference>
<dbReference type="InterPro" id="IPR050553">
    <property type="entry name" value="Thioredoxin_ResA/DsbE_sf"/>
</dbReference>
<gene>
    <name evidence="3" type="primary">RESA</name>
    <name evidence="3" type="ordered locus">WS0582</name>
</gene>
<dbReference type="AlphaFoldDB" id="Q7M9Y8"/>
<name>Q7M9Y8_WOLSU</name>
<dbReference type="CDD" id="cd02966">
    <property type="entry name" value="TlpA_like_family"/>
    <property type="match status" value="1"/>
</dbReference>
<keyword evidence="1" id="KW-0676">Redox-active center</keyword>
<keyword evidence="4" id="KW-1185">Reference proteome</keyword>
<accession>Q7M9Y8</accession>
<dbReference type="PROSITE" id="PS51352">
    <property type="entry name" value="THIOREDOXIN_2"/>
    <property type="match status" value="1"/>
</dbReference>
<organism evidence="4">
    <name type="scientific">Wolinella succinogenes (strain ATCC 29543 / DSM 1740 / CCUG 13145 / JCM 31913 / LMG 7466 / NCTC 11488 / FDC 602W)</name>
    <name type="common">Vibrio succinogenes</name>
    <dbReference type="NCBI Taxonomy" id="273121"/>
    <lineage>
        <taxon>Bacteria</taxon>
        <taxon>Pseudomonadati</taxon>
        <taxon>Campylobacterota</taxon>
        <taxon>Epsilonproteobacteria</taxon>
        <taxon>Campylobacterales</taxon>
        <taxon>Helicobacteraceae</taxon>
        <taxon>Wolinella</taxon>
    </lineage>
</organism>
<dbReference type="InterPro" id="IPR017937">
    <property type="entry name" value="Thioredoxin_CS"/>
</dbReference>
<dbReference type="PANTHER" id="PTHR42852:SF13">
    <property type="entry name" value="PROTEIN DIPZ"/>
    <property type="match status" value="1"/>
</dbReference>
<dbReference type="eggNOG" id="COG0526">
    <property type="taxonomic scope" value="Bacteria"/>
</dbReference>
<proteinExistence type="predicted"/>
<evidence type="ECO:0000256" key="1">
    <source>
        <dbReference type="ARBA" id="ARBA00023284"/>
    </source>
</evidence>
<evidence type="ECO:0000259" key="2">
    <source>
        <dbReference type="PROSITE" id="PS51352"/>
    </source>
</evidence>
<dbReference type="KEGG" id="wsu:WS0582"/>
<dbReference type="InterPro" id="IPR000866">
    <property type="entry name" value="AhpC/TSA"/>
</dbReference>
<dbReference type="Gene3D" id="3.40.30.10">
    <property type="entry name" value="Glutaredoxin"/>
    <property type="match status" value="1"/>
</dbReference>
<dbReference type="HOGENOM" id="CLU_042529_11_2_7"/>
<dbReference type="STRING" id="273121.WS0582"/>
<protein>
    <submittedName>
        <fullName evidence="3">CYTOCHROME C BIOGENESIS THIOREDOXIN</fullName>
    </submittedName>
</protein>
<dbReference type="PROSITE" id="PS51257">
    <property type="entry name" value="PROKAR_LIPOPROTEIN"/>
    <property type="match status" value="1"/>
</dbReference>
<dbReference type="InterPro" id="IPR013766">
    <property type="entry name" value="Thioredoxin_domain"/>
</dbReference>
<dbReference type="GO" id="GO:0016209">
    <property type="term" value="F:antioxidant activity"/>
    <property type="evidence" value="ECO:0007669"/>
    <property type="project" value="InterPro"/>
</dbReference>
<dbReference type="GO" id="GO:0016491">
    <property type="term" value="F:oxidoreductase activity"/>
    <property type="evidence" value="ECO:0007669"/>
    <property type="project" value="InterPro"/>
</dbReference>
<sequence length="162" mass="18046">MRIWLSGALFSLLLTLAGCDVNSIIKPGTPPPPLSTHNLQGAPMDLQKLQGKGVIIRFWQSTCLSCLKEMPLLEELYKKHQGNLEVIAINVGEPKSYLLGFLEAHPYSYSIIEDEARIITKRYGVVAIPTTFFINPQGVITDVLYGESDRLGLEKRTHNILP</sequence>
<dbReference type="Pfam" id="PF00578">
    <property type="entry name" value="AhpC-TSA"/>
    <property type="match status" value="1"/>
</dbReference>
<dbReference type="SUPFAM" id="SSF52833">
    <property type="entry name" value="Thioredoxin-like"/>
    <property type="match status" value="1"/>
</dbReference>
<dbReference type="InterPro" id="IPR036249">
    <property type="entry name" value="Thioredoxin-like_sf"/>
</dbReference>
<evidence type="ECO:0000313" key="4">
    <source>
        <dbReference type="Proteomes" id="UP000000422"/>
    </source>
</evidence>
<dbReference type="PANTHER" id="PTHR42852">
    <property type="entry name" value="THIOL:DISULFIDE INTERCHANGE PROTEIN DSBE"/>
    <property type="match status" value="1"/>
</dbReference>
<feature type="domain" description="Thioredoxin" evidence="2">
    <location>
        <begin position="25"/>
        <end position="162"/>
    </location>
</feature>
<dbReference type="Proteomes" id="UP000000422">
    <property type="component" value="Chromosome"/>
</dbReference>